<organism evidence="2 3">
    <name type="scientific">Purpureocillium lilacinum</name>
    <name type="common">Paecilomyces lilacinus</name>
    <dbReference type="NCBI Taxonomy" id="33203"/>
    <lineage>
        <taxon>Eukaryota</taxon>
        <taxon>Fungi</taxon>
        <taxon>Dikarya</taxon>
        <taxon>Ascomycota</taxon>
        <taxon>Pezizomycotina</taxon>
        <taxon>Sordariomycetes</taxon>
        <taxon>Hypocreomycetidae</taxon>
        <taxon>Hypocreales</taxon>
        <taxon>Ophiocordycipitaceae</taxon>
        <taxon>Purpureocillium</taxon>
    </lineage>
</organism>
<dbReference type="GO" id="GO:0003964">
    <property type="term" value="F:RNA-directed DNA polymerase activity"/>
    <property type="evidence" value="ECO:0007669"/>
    <property type="project" value="UniProtKB-KW"/>
</dbReference>
<dbReference type="SUPFAM" id="SSF56219">
    <property type="entry name" value="DNase I-like"/>
    <property type="match status" value="1"/>
</dbReference>
<feature type="domain" description="Endonuclease/exonuclease/phosphatase" evidence="1">
    <location>
        <begin position="74"/>
        <end position="142"/>
    </location>
</feature>
<evidence type="ECO:0000313" key="2">
    <source>
        <dbReference type="EMBL" id="OAQ74417.1"/>
    </source>
</evidence>
<dbReference type="Gene3D" id="3.60.10.10">
    <property type="entry name" value="Endonuclease/exonuclease/phosphatase"/>
    <property type="match status" value="1"/>
</dbReference>
<sequence length="218" mass="24089">MLAKNGPSQGCALASPTRNDTTSYYYRSPGRKSAAPAPYKDTTCLRRLLTGFKPTSSVPSSRDILWLAVNGITAVNIYREPQFDTTLEILFAWSIPSQYIIAGDFDARHHTWQLGRSHGHGNSIASWASENDLSLLDRIHTPTIDLAFPNIALAEATADITMVHLARTKLPGKVGDRYTEVVLTCLSCLDQGNDFGEEDRFTDADEIRVGVRFIETVL</sequence>
<dbReference type="InterPro" id="IPR036691">
    <property type="entry name" value="Endo/exonu/phosph_ase_sf"/>
</dbReference>
<name>A0A179G9C9_PURLI</name>
<evidence type="ECO:0000313" key="3">
    <source>
        <dbReference type="Proteomes" id="UP000078240"/>
    </source>
</evidence>
<dbReference type="Proteomes" id="UP000078240">
    <property type="component" value="Unassembled WGS sequence"/>
</dbReference>
<keyword evidence="2" id="KW-0808">Transferase</keyword>
<protein>
    <submittedName>
        <fullName evidence="2">Endonuclease-reverse transcriptase domain-containing protein</fullName>
    </submittedName>
</protein>
<keyword evidence="2" id="KW-0255">Endonuclease</keyword>
<evidence type="ECO:0000259" key="1">
    <source>
        <dbReference type="Pfam" id="PF14529"/>
    </source>
</evidence>
<keyword evidence="2" id="KW-0378">Hydrolase</keyword>
<proteinExistence type="predicted"/>
<keyword evidence="2" id="KW-0540">Nuclease</keyword>
<dbReference type="Pfam" id="PF14529">
    <property type="entry name" value="Exo_endo_phos_2"/>
    <property type="match status" value="1"/>
</dbReference>
<dbReference type="GO" id="GO:0004519">
    <property type="term" value="F:endonuclease activity"/>
    <property type="evidence" value="ECO:0007669"/>
    <property type="project" value="UniProtKB-KW"/>
</dbReference>
<reference evidence="2 3" key="1">
    <citation type="submission" date="2016-01" db="EMBL/GenBank/DDBJ databases">
        <title>Biosynthesis of antibiotic leucinostatins and their inhibition on Phytophthora in bio-control Purpureocillium lilacinum.</title>
        <authorList>
            <person name="Wang G."/>
            <person name="Liu Z."/>
            <person name="Lin R."/>
            <person name="Li E."/>
            <person name="Mao Z."/>
            <person name="Ling J."/>
            <person name="Yin W."/>
            <person name="Xie B."/>
        </authorList>
    </citation>
    <scope>NUCLEOTIDE SEQUENCE [LARGE SCALE GENOMIC DNA]</scope>
    <source>
        <strain evidence="2">PLBJ-1</strain>
    </source>
</reference>
<accession>A0A179G9C9</accession>
<gene>
    <name evidence="2" type="ORF">VFPBJ_09713</name>
</gene>
<keyword evidence="2" id="KW-0695">RNA-directed DNA polymerase</keyword>
<comment type="caution">
    <text evidence="2">The sequence shown here is derived from an EMBL/GenBank/DDBJ whole genome shotgun (WGS) entry which is preliminary data.</text>
</comment>
<dbReference type="EMBL" id="LSBH01000009">
    <property type="protein sequence ID" value="OAQ74417.1"/>
    <property type="molecule type" value="Genomic_DNA"/>
</dbReference>
<dbReference type="AlphaFoldDB" id="A0A179G9C9"/>
<dbReference type="InterPro" id="IPR005135">
    <property type="entry name" value="Endo/exonuclease/phosphatase"/>
</dbReference>
<keyword evidence="2" id="KW-0548">Nucleotidyltransferase</keyword>